<accession>A0A8B8GRW4</accession>
<keyword evidence="8" id="KW-0812">Transmembrane</keyword>
<dbReference type="InterPro" id="IPR013162">
    <property type="entry name" value="CD80_C2-set"/>
</dbReference>
<keyword evidence="9" id="KW-0732">Signal</keyword>
<feature type="domain" description="Ig-like" evidence="10">
    <location>
        <begin position="545"/>
        <end position="640"/>
    </location>
</feature>
<keyword evidence="3 8" id="KW-0472">Membrane</keyword>
<dbReference type="PANTHER" id="PTHR11640">
    <property type="entry name" value="NEPHRIN"/>
    <property type="match status" value="1"/>
</dbReference>
<evidence type="ECO:0000256" key="7">
    <source>
        <dbReference type="SAM" id="MobiDB-lite"/>
    </source>
</evidence>
<dbReference type="GO" id="GO:0005911">
    <property type="term" value="C:cell-cell junction"/>
    <property type="evidence" value="ECO:0007669"/>
    <property type="project" value="TreeGrafter"/>
</dbReference>
<dbReference type="CDD" id="cd00063">
    <property type="entry name" value="FN3"/>
    <property type="match status" value="1"/>
</dbReference>
<evidence type="ECO:0000256" key="8">
    <source>
        <dbReference type="SAM" id="Phobius"/>
    </source>
</evidence>
<keyword evidence="4" id="KW-1015">Disulfide bond</keyword>
<evidence type="ECO:0000313" key="13">
    <source>
        <dbReference type="RefSeq" id="XP_025425346.1"/>
    </source>
</evidence>
<feature type="chain" id="PRO_5034174245" evidence="9">
    <location>
        <begin position="32"/>
        <end position="1271"/>
    </location>
</feature>
<organism evidence="12 13">
    <name type="scientific">Sipha flava</name>
    <name type="common">yellow sugarcane aphid</name>
    <dbReference type="NCBI Taxonomy" id="143950"/>
    <lineage>
        <taxon>Eukaryota</taxon>
        <taxon>Metazoa</taxon>
        <taxon>Ecdysozoa</taxon>
        <taxon>Arthropoda</taxon>
        <taxon>Hexapoda</taxon>
        <taxon>Insecta</taxon>
        <taxon>Pterygota</taxon>
        <taxon>Neoptera</taxon>
        <taxon>Paraneoptera</taxon>
        <taxon>Hemiptera</taxon>
        <taxon>Sternorrhyncha</taxon>
        <taxon>Aphidomorpha</taxon>
        <taxon>Aphidoidea</taxon>
        <taxon>Aphididae</taxon>
        <taxon>Sipha</taxon>
    </lineage>
</organism>
<dbReference type="GO" id="GO:0098609">
    <property type="term" value="P:cell-cell adhesion"/>
    <property type="evidence" value="ECO:0007669"/>
    <property type="project" value="TreeGrafter"/>
</dbReference>
<dbReference type="GO" id="GO:0030154">
    <property type="term" value="P:cell differentiation"/>
    <property type="evidence" value="ECO:0007669"/>
    <property type="project" value="UniProtKB-ARBA"/>
</dbReference>
<keyword evidence="5" id="KW-0325">Glycoprotein</keyword>
<keyword evidence="12" id="KW-1185">Reference proteome</keyword>
<feature type="domain" description="Ig-like" evidence="10">
    <location>
        <begin position="647"/>
        <end position="726"/>
    </location>
</feature>
<evidence type="ECO:0000256" key="9">
    <source>
        <dbReference type="SAM" id="SignalP"/>
    </source>
</evidence>
<dbReference type="InterPro" id="IPR003961">
    <property type="entry name" value="FN3_dom"/>
</dbReference>
<dbReference type="SUPFAM" id="SSF49265">
    <property type="entry name" value="Fibronectin type III"/>
    <property type="match status" value="1"/>
</dbReference>
<feature type="domain" description="Ig-like" evidence="10">
    <location>
        <begin position="831"/>
        <end position="927"/>
    </location>
</feature>
<dbReference type="PANTHER" id="PTHR11640:SF136">
    <property type="entry name" value="NEPHRIN"/>
    <property type="match status" value="1"/>
</dbReference>
<sequence length="1271" mass="141979">MHRRTGRPSPVRLWPEIGLLLLLFSYLKVTAFVQQEFRVRPKDVNAREGTNVTLNCEINDVIGDVQWTKDGLALGYAAEIPGHPRHSMVIDSGNGVYNLLVRNVTIMDDAQYQCQVTPGPVPGSKPIRSSARLTVLTPPLSVEFVNQSPDSELEVQENHEVTIECVARNSKPPARIVWFRSRTEINPEQRVDNVNEETVGTTNLKLYTARSRIKVTATSRDDREMFRCEAHHEALSDPLSSSIRIRVLYPPGVPHIEGYTEGENLEKGQQVVLRCVSKVGNPPTQLTWFRNDEMILNEYRTTEKVSESTYRFTANVSDNNARFRCEAKNSISPVPQYADVVLSVSYGSSQVIIKGPTEAKPGDVINLSCKTDRSNPPSTIKWMVAGEPEKNSTSSVVAGPQSSWITISNVSFVIPNGQRLVVVTCQAVSDSGSEKVITSHSINILYPPGAPIIIDHSSGNPIPSGNIHKISCLSTGGHPLGKIQWFKNDKKIRSTITTTDNAVTADLSFVVNYTDNDATYKCEVTHPALEIPLMATQNLKVLFMPEHLTIKQDPVHLKPGAQGTITCEAASSYPAVKMSWWHEGAHVKEGINSYTKPGLYGGKLSTIQLTFNVTPEVDGKVYMCQATNIPLLKNMHKDVSLNVYNKPTFDSLPNLMTYTEGDNIFVTLQAKGRPSQITYKWFKNNKPLYTFHNRRIRDSMVNITGALRDDAGNYTCEASNTEGSSTFWFVILVKHRATITNTSIGVVVTEGEDAQLWCKIDGLPLGPEHISWTRPHFFFDKRTSILLENSTSYLTIINATKFDSGYFFCVVNNGIGNESSHGVLLIVQHKPEILKVGNESKTAGNAGMQAKLHCRAAGAPVIRFSWKREGSNITSVSEKYIVEERQLNETFYESTLTIREVDQYNYGDYECTASNDLGRTTSVNRLTVFSHPDPPFSFQLVNATHDELTVSWSPGFDGGDPITYRIRYRPVDKPTYRYDDVGNETRHTIVGLRPDTTYLLNIMARNRYGDSSYMSQSLKVTMEKENLHHKSNSNSEKSATVAEGTHIVFIFLGLIVGISILVSIFLVTYCIHRRRNVTKQMNNDNNDSSSKTPTIEMYAPNTYNGGYEENLSSISAKSETYSNVSPDYNDDQQPKSAEQSYLIEQIDYPFINECDHPLQQHVQYGGGMSLSSDHSVPQQHYIQENTNDRRNIDNRMFHQQPPSGLQMTSRAVPLPPVLRNRPPPAVPPPMVKCNFYSPSSPPPPPDVTVFSSQNFLTTFAHKPDETEGHLV</sequence>
<proteinExistence type="predicted"/>
<evidence type="ECO:0000313" key="12">
    <source>
        <dbReference type="Proteomes" id="UP000694846"/>
    </source>
</evidence>
<feature type="domain" description="Ig-like" evidence="10">
    <location>
        <begin position="451"/>
        <end position="526"/>
    </location>
</feature>
<feature type="domain" description="Ig-like" evidence="10">
    <location>
        <begin position="254"/>
        <end position="341"/>
    </location>
</feature>
<evidence type="ECO:0000256" key="3">
    <source>
        <dbReference type="ARBA" id="ARBA00023136"/>
    </source>
</evidence>
<dbReference type="GO" id="GO:0050839">
    <property type="term" value="F:cell adhesion molecule binding"/>
    <property type="evidence" value="ECO:0007669"/>
    <property type="project" value="TreeGrafter"/>
</dbReference>
<dbReference type="CDD" id="cd00096">
    <property type="entry name" value="Ig"/>
    <property type="match status" value="2"/>
</dbReference>
<dbReference type="InterPro" id="IPR013098">
    <property type="entry name" value="Ig_I-set"/>
</dbReference>
<dbReference type="InterPro" id="IPR013783">
    <property type="entry name" value="Ig-like_fold"/>
</dbReference>
<dbReference type="Pfam" id="PF13927">
    <property type="entry name" value="Ig_3"/>
    <property type="match status" value="1"/>
</dbReference>
<dbReference type="PROSITE" id="PS00290">
    <property type="entry name" value="IG_MHC"/>
    <property type="match status" value="1"/>
</dbReference>
<feature type="domain" description="Ig-like" evidence="10">
    <location>
        <begin position="15"/>
        <end position="134"/>
    </location>
</feature>
<keyword evidence="6" id="KW-0393">Immunoglobulin domain</keyword>
<evidence type="ECO:0000259" key="10">
    <source>
        <dbReference type="PROSITE" id="PS50835"/>
    </source>
</evidence>
<feature type="signal peptide" evidence="9">
    <location>
        <begin position="1"/>
        <end position="31"/>
    </location>
</feature>
<dbReference type="Gene3D" id="2.60.40.10">
    <property type="entry name" value="Immunoglobulins"/>
    <property type="match status" value="10"/>
</dbReference>
<dbReference type="InterPro" id="IPR036179">
    <property type="entry name" value="Ig-like_dom_sf"/>
</dbReference>
<evidence type="ECO:0000256" key="6">
    <source>
        <dbReference type="ARBA" id="ARBA00023319"/>
    </source>
</evidence>
<dbReference type="InterPro" id="IPR003006">
    <property type="entry name" value="Ig/MHC_CS"/>
</dbReference>
<feature type="domain" description="Ig-like" evidence="10">
    <location>
        <begin position="138"/>
        <end position="240"/>
    </location>
</feature>
<keyword evidence="2" id="KW-0677">Repeat</keyword>
<protein>
    <submittedName>
        <fullName evidence="13">Nephrin-like</fullName>
    </submittedName>
</protein>
<evidence type="ECO:0000259" key="11">
    <source>
        <dbReference type="PROSITE" id="PS50853"/>
    </source>
</evidence>
<dbReference type="GO" id="GO:0009653">
    <property type="term" value="P:anatomical structure morphogenesis"/>
    <property type="evidence" value="ECO:0007669"/>
    <property type="project" value="UniProtKB-ARBA"/>
</dbReference>
<dbReference type="AlphaFoldDB" id="A0A8B8GRW4"/>
<feature type="domain" description="Ig-like" evidence="10">
    <location>
        <begin position="737"/>
        <end position="825"/>
    </location>
</feature>
<dbReference type="InterPro" id="IPR007110">
    <property type="entry name" value="Ig-like_dom"/>
</dbReference>
<feature type="transmembrane region" description="Helical" evidence="8">
    <location>
        <begin position="1047"/>
        <end position="1071"/>
    </location>
</feature>
<dbReference type="InterPro" id="IPR003598">
    <property type="entry name" value="Ig_sub2"/>
</dbReference>
<dbReference type="InterPro" id="IPR051275">
    <property type="entry name" value="Cell_adhesion_signaling"/>
</dbReference>
<evidence type="ECO:0000256" key="5">
    <source>
        <dbReference type="ARBA" id="ARBA00023180"/>
    </source>
</evidence>
<dbReference type="Pfam" id="PF08205">
    <property type="entry name" value="C2-set_2"/>
    <property type="match status" value="3"/>
</dbReference>
<dbReference type="SMART" id="SM00409">
    <property type="entry name" value="IG"/>
    <property type="match status" value="9"/>
</dbReference>
<dbReference type="SMART" id="SM00408">
    <property type="entry name" value="IGc2"/>
    <property type="match status" value="6"/>
</dbReference>
<dbReference type="PROSITE" id="PS50835">
    <property type="entry name" value="IG_LIKE"/>
    <property type="match status" value="9"/>
</dbReference>
<dbReference type="OrthoDB" id="10028801at2759"/>
<dbReference type="GO" id="GO:0005886">
    <property type="term" value="C:plasma membrane"/>
    <property type="evidence" value="ECO:0007669"/>
    <property type="project" value="TreeGrafter"/>
</dbReference>
<evidence type="ECO:0000256" key="4">
    <source>
        <dbReference type="ARBA" id="ARBA00023157"/>
    </source>
</evidence>
<dbReference type="InterPro" id="IPR013151">
    <property type="entry name" value="Immunoglobulin_dom"/>
</dbReference>
<dbReference type="Pfam" id="PF00041">
    <property type="entry name" value="fn3"/>
    <property type="match status" value="1"/>
</dbReference>
<dbReference type="PROSITE" id="PS50853">
    <property type="entry name" value="FN3"/>
    <property type="match status" value="1"/>
</dbReference>
<dbReference type="RefSeq" id="XP_025425346.1">
    <property type="nucleotide sequence ID" value="XM_025569561.1"/>
</dbReference>
<name>A0A8B8GRW4_9HEMI</name>
<feature type="domain" description="Ig-like" evidence="10">
    <location>
        <begin position="348"/>
        <end position="443"/>
    </location>
</feature>
<dbReference type="SUPFAM" id="SSF48726">
    <property type="entry name" value="Immunoglobulin"/>
    <property type="match status" value="9"/>
</dbReference>
<dbReference type="GeneID" id="112694138"/>
<dbReference type="InterPro" id="IPR003599">
    <property type="entry name" value="Ig_sub"/>
</dbReference>
<evidence type="ECO:0000256" key="2">
    <source>
        <dbReference type="ARBA" id="ARBA00022737"/>
    </source>
</evidence>
<dbReference type="Pfam" id="PF07679">
    <property type="entry name" value="I-set"/>
    <property type="match status" value="3"/>
</dbReference>
<evidence type="ECO:0000256" key="1">
    <source>
        <dbReference type="ARBA" id="ARBA00004479"/>
    </source>
</evidence>
<dbReference type="Pfam" id="PF00047">
    <property type="entry name" value="ig"/>
    <property type="match status" value="1"/>
</dbReference>
<comment type="subcellular location">
    <subcellularLocation>
        <location evidence="1">Membrane</location>
        <topology evidence="1">Single-pass type I membrane protein</topology>
    </subcellularLocation>
</comment>
<feature type="region of interest" description="Disordered" evidence="7">
    <location>
        <begin position="1118"/>
        <end position="1137"/>
    </location>
</feature>
<keyword evidence="8" id="KW-1133">Transmembrane helix</keyword>
<dbReference type="SMART" id="SM00060">
    <property type="entry name" value="FN3"/>
    <property type="match status" value="1"/>
</dbReference>
<reference evidence="13" key="1">
    <citation type="submission" date="2025-08" db="UniProtKB">
        <authorList>
            <consortium name="RefSeq"/>
        </authorList>
    </citation>
    <scope>IDENTIFICATION</scope>
    <source>
        <tissue evidence="13">Whole body</tissue>
    </source>
</reference>
<feature type="domain" description="Fibronectin type-III" evidence="11">
    <location>
        <begin position="934"/>
        <end position="1025"/>
    </location>
</feature>
<dbReference type="Proteomes" id="UP000694846">
    <property type="component" value="Unplaced"/>
</dbReference>
<dbReference type="InterPro" id="IPR036116">
    <property type="entry name" value="FN3_sf"/>
</dbReference>
<gene>
    <name evidence="13" type="primary">LOC112694138</name>
</gene>